<dbReference type="InterPro" id="IPR050794">
    <property type="entry name" value="CPA2_transporter"/>
</dbReference>
<keyword evidence="4" id="KW-0813">Transport</keyword>
<evidence type="ECO:0000256" key="10">
    <source>
        <dbReference type="ARBA" id="ARBA00023136"/>
    </source>
</evidence>
<dbReference type="OrthoDB" id="2687058at2759"/>
<evidence type="ECO:0000256" key="8">
    <source>
        <dbReference type="ARBA" id="ARBA00022989"/>
    </source>
</evidence>
<dbReference type="Gene3D" id="3.40.50.12370">
    <property type="match status" value="1"/>
</dbReference>
<sequence length="829" mass="89260">MAVGGRVRLDESPGFNSSVPPNGTVCFSPTSVSYGGIWHGGNPMDFFLPLFIMQVAIVVLTTRGMYLLLKPFRQPRVVAEIIGGVLLGPSVMGQIPGFADNLFPLRGTTVLETMAHLGLLYFLFLVGLEMNVGMIKRTGRKALVLALTGMFLPFVIATIASYFLSEHMSFKMDKLPFLIFLSVTLSMTAFPVLARILAELKLLNTEIGRIAMSSALINYLIGWMLLELAVGLSGPTDFHSLTSIWVLFFRVGFVLLCFFVIKPGIQWIARQTPEGMQVGDLHIGIIVTGVMACGLVTDALGIGSIFGAFVFGLVIPNGKLGVAVIERLEDFVSGLLLPLFFAISGLRTNIFAVQDVDTAVNLLIVIAVASVVKLGVILIVSSFYGMPSRDGLSLGFLMNCKGIIEMIVLNAGHDKELLGEDSFALMVISSVIMTAVVVPLVTMVSRPGQRSQFYERRMIQQSGPDSELRILACVHTSRNVPGIISLLDFSRPTKKAPLFVYALHLLELTGRESAMLIVNTAGQDPGEHGAKSANHMQAQSARIIGAFKSYEQQAGNVTVQPFTAISPYSTMHEDICKIAEDKRVTLIILPFHKQQTVDGRMESPNRGVRAVNQHVLVHASCSVGIFVDRGLGGSSRSMSGQGVANRVAVLFFGGPDCREALAYARNIAEHPETVLTVHRFLPAAVSSTFEDAIAVSVDDDRERRLDDEYVEEFRQKTAGNRRISYLAVMASNGEETVATIRSMGGSYDLCIVGSGHGVGAPLTSGMMDWSECPELGPIGDLMASSDFSATVSVLVVQQYVGASGAGDGGGSTESSRDGGRWARCAISVP</sequence>
<feature type="domain" description="Cation/H(+) antiporter central" evidence="14">
    <location>
        <begin position="498"/>
        <end position="636"/>
    </location>
</feature>
<dbReference type="GO" id="GO:1902600">
    <property type="term" value="P:proton transmembrane transport"/>
    <property type="evidence" value="ECO:0007669"/>
    <property type="project" value="InterPro"/>
</dbReference>
<feature type="transmembrane region" description="Helical" evidence="12">
    <location>
        <begin position="46"/>
        <end position="65"/>
    </location>
</feature>
<proteinExistence type="inferred from homology"/>
<keyword evidence="8 12" id="KW-1133">Transmembrane helix</keyword>
<protein>
    <submittedName>
        <fullName evidence="16">Uncharacterized protein</fullName>
    </submittedName>
</protein>
<feature type="transmembrane region" description="Helical" evidence="12">
    <location>
        <begin position="210"/>
        <end position="230"/>
    </location>
</feature>
<dbReference type="GO" id="GO:0016020">
    <property type="term" value="C:membrane"/>
    <property type="evidence" value="ECO:0007669"/>
    <property type="project" value="UniProtKB-SubCell"/>
</dbReference>
<feature type="domain" description="Cation/H(+) antiporter C-terminal" evidence="15">
    <location>
        <begin position="647"/>
        <end position="801"/>
    </location>
</feature>
<feature type="transmembrane region" description="Helical" evidence="12">
    <location>
        <begin position="115"/>
        <end position="135"/>
    </location>
</feature>
<reference evidence="16" key="1">
    <citation type="submission" date="2020-02" db="EMBL/GenBank/DDBJ databases">
        <authorList>
            <person name="Scholz U."/>
            <person name="Mascher M."/>
            <person name="Fiebig A."/>
        </authorList>
    </citation>
    <scope>NUCLEOTIDE SEQUENCE</scope>
</reference>
<evidence type="ECO:0000259" key="14">
    <source>
        <dbReference type="Pfam" id="PF23256"/>
    </source>
</evidence>
<evidence type="ECO:0000256" key="4">
    <source>
        <dbReference type="ARBA" id="ARBA00022448"/>
    </source>
</evidence>
<evidence type="ECO:0000256" key="1">
    <source>
        <dbReference type="ARBA" id="ARBA00003198"/>
    </source>
</evidence>
<dbReference type="GO" id="GO:0006813">
    <property type="term" value="P:potassium ion transport"/>
    <property type="evidence" value="ECO:0007669"/>
    <property type="project" value="UniProtKB-KW"/>
</dbReference>
<evidence type="ECO:0000256" key="3">
    <source>
        <dbReference type="ARBA" id="ARBA00004141"/>
    </source>
</evidence>
<evidence type="ECO:0000256" key="11">
    <source>
        <dbReference type="ARBA" id="ARBA00038341"/>
    </source>
</evidence>
<organism evidence="16 17">
    <name type="scientific">Spirodela intermedia</name>
    <name type="common">Intermediate duckweed</name>
    <dbReference type="NCBI Taxonomy" id="51605"/>
    <lineage>
        <taxon>Eukaryota</taxon>
        <taxon>Viridiplantae</taxon>
        <taxon>Streptophyta</taxon>
        <taxon>Embryophyta</taxon>
        <taxon>Tracheophyta</taxon>
        <taxon>Spermatophyta</taxon>
        <taxon>Magnoliopsida</taxon>
        <taxon>Liliopsida</taxon>
        <taxon>Araceae</taxon>
        <taxon>Lemnoideae</taxon>
        <taxon>Spirodela</taxon>
    </lineage>
</organism>
<evidence type="ECO:0000256" key="7">
    <source>
        <dbReference type="ARBA" id="ARBA00022958"/>
    </source>
</evidence>
<dbReference type="InterPro" id="IPR038770">
    <property type="entry name" value="Na+/solute_symporter_sf"/>
</dbReference>
<evidence type="ECO:0000256" key="5">
    <source>
        <dbReference type="ARBA" id="ARBA00022538"/>
    </source>
</evidence>
<dbReference type="AlphaFoldDB" id="A0A7I8LEQ4"/>
<feature type="transmembrane region" description="Helical" evidence="12">
    <location>
        <begin position="392"/>
        <end position="411"/>
    </location>
</feature>
<dbReference type="PANTHER" id="PTHR32468">
    <property type="entry name" value="CATION/H + ANTIPORTER"/>
    <property type="match status" value="1"/>
</dbReference>
<feature type="transmembrane region" description="Helical" evidence="12">
    <location>
        <begin position="331"/>
        <end position="350"/>
    </location>
</feature>
<feature type="domain" description="Cation/H+ exchanger transmembrane" evidence="13">
    <location>
        <begin position="64"/>
        <end position="441"/>
    </location>
</feature>
<evidence type="ECO:0000256" key="6">
    <source>
        <dbReference type="ARBA" id="ARBA00022692"/>
    </source>
</evidence>
<dbReference type="Proteomes" id="UP000663760">
    <property type="component" value="Chromosome 14"/>
</dbReference>
<feature type="transmembrane region" description="Helical" evidence="12">
    <location>
        <begin position="242"/>
        <end position="261"/>
    </location>
</feature>
<comment type="similarity">
    <text evidence="11">Belongs to the monovalent cation:proton antiporter 2 (CPA2) transporter (TC 2.A.37) family. CHX (TC 2.A.37.4) subfamily.</text>
</comment>
<dbReference type="PANTHER" id="PTHR32468:SF164">
    <property type="entry name" value="OS05G0485000 PROTEIN"/>
    <property type="match status" value="1"/>
</dbReference>
<dbReference type="GO" id="GO:0006885">
    <property type="term" value="P:regulation of pH"/>
    <property type="evidence" value="ECO:0007669"/>
    <property type="project" value="TreeGrafter"/>
</dbReference>
<feature type="transmembrane region" description="Helical" evidence="12">
    <location>
        <begin position="281"/>
        <end position="311"/>
    </location>
</feature>
<feature type="transmembrane region" description="Helical" evidence="12">
    <location>
        <begin position="177"/>
        <end position="198"/>
    </location>
</feature>
<evidence type="ECO:0000256" key="9">
    <source>
        <dbReference type="ARBA" id="ARBA00023065"/>
    </source>
</evidence>
<feature type="transmembrane region" description="Helical" evidence="12">
    <location>
        <begin position="423"/>
        <end position="444"/>
    </location>
</feature>
<dbReference type="InterPro" id="IPR057290">
    <property type="entry name" value="CHX17_C"/>
</dbReference>
<feature type="transmembrane region" description="Helical" evidence="12">
    <location>
        <begin position="362"/>
        <end position="386"/>
    </location>
</feature>
<dbReference type="Gene3D" id="1.20.1530.20">
    <property type="match status" value="1"/>
</dbReference>
<dbReference type="Pfam" id="PF00999">
    <property type="entry name" value="Na_H_Exchanger"/>
    <property type="match status" value="1"/>
</dbReference>
<evidence type="ECO:0000313" key="17">
    <source>
        <dbReference type="Proteomes" id="UP000663760"/>
    </source>
</evidence>
<dbReference type="GO" id="GO:0009941">
    <property type="term" value="C:chloroplast envelope"/>
    <property type="evidence" value="ECO:0007669"/>
    <property type="project" value="UniProtKB-SubCell"/>
</dbReference>
<comment type="subcellular location">
    <subcellularLocation>
        <location evidence="3">Membrane</location>
        <topology evidence="3">Multi-pass membrane protein</topology>
    </subcellularLocation>
    <subcellularLocation>
        <location evidence="2">Plastid</location>
        <location evidence="2">Chloroplast envelope</location>
    </subcellularLocation>
</comment>
<evidence type="ECO:0000256" key="2">
    <source>
        <dbReference type="ARBA" id="ARBA00004119"/>
    </source>
</evidence>
<accession>A0A7I8LEQ4</accession>
<name>A0A7I8LEQ4_SPIIN</name>
<gene>
    <name evidence="16" type="ORF">SI8410_14018834</name>
</gene>
<evidence type="ECO:0000259" key="13">
    <source>
        <dbReference type="Pfam" id="PF00999"/>
    </source>
</evidence>
<dbReference type="Pfam" id="PF23259">
    <property type="entry name" value="CHX17_C"/>
    <property type="match status" value="1"/>
</dbReference>
<dbReference type="InterPro" id="IPR057291">
    <property type="entry name" value="CHX17_2nd"/>
</dbReference>
<dbReference type="GO" id="GO:0012505">
    <property type="term" value="C:endomembrane system"/>
    <property type="evidence" value="ECO:0007669"/>
    <property type="project" value="TreeGrafter"/>
</dbReference>
<feature type="transmembrane region" description="Helical" evidence="12">
    <location>
        <begin position="77"/>
        <end position="95"/>
    </location>
</feature>
<dbReference type="InterPro" id="IPR006153">
    <property type="entry name" value="Cation/H_exchanger_TM"/>
</dbReference>
<comment type="function">
    <text evidence="1">May function as sodium-coupled metabolite transporter across the chloroplast envelope.</text>
</comment>
<dbReference type="EMBL" id="LR746277">
    <property type="protein sequence ID" value="CAA7408156.1"/>
    <property type="molecule type" value="Genomic_DNA"/>
</dbReference>
<keyword evidence="5" id="KW-0633">Potassium transport</keyword>
<feature type="transmembrane region" description="Helical" evidence="12">
    <location>
        <begin position="142"/>
        <end position="165"/>
    </location>
</feature>
<keyword evidence="17" id="KW-1185">Reference proteome</keyword>
<evidence type="ECO:0000259" key="15">
    <source>
        <dbReference type="Pfam" id="PF23259"/>
    </source>
</evidence>
<evidence type="ECO:0000256" key="12">
    <source>
        <dbReference type="SAM" id="Phobius"/>
    </source>
</evidence>
<dbReference type="GO" id="GO:0015297">
    <property type="term" value="F:antiporter activity"/>
    <property type="evidence" value="ECO:0007669"/>
    <property type="project" value="InterPro"/>
</dbReference>
<keyword evidence="6 12" id="KW-0812">Transmembrane</keyword>
<dbReference type="Pfam" id="PF23256">
    <property type="entry name" value="CHX17_2nd"/>
    <property type="match status" value="1"/>
</dbReference>
<evidence type="ECO:0000313" key="16">
    <source>
        <dbReference type="EMBL" id="CAA7408156.1"/>
    </source>
</evidence>
<keyword evidence="9" id="KW-0406">Ion transport</keyword>
<keyword evidence="7" id="KW-0630">Potassium</keyword>
<keyword evidence="10 12" id="KW-0472">Membrane</keyword>